<sequence>MSSRLFKSLVSTQLPKAAAAIASLSVRPTIARVAWQPPVFTTTATRFYAKKSKDNKKKSNESKTAASAEQEEEEFVRQFNEKQTQEKYEKLISQLKEHLSVMRMGRANPSLLDNVRVRIEHSHFSLKDLAQVTVRDPQTLLVTVHDADYMSAVDKSIREAGLNLNPIIDNKMIRVPIPKPTKESRDKMAKLVSTTGEQTKHKVRSLRQDGMKQLKHDAKHQSADEIKKLEKTVQNLTDKYNKSIDELLKAKIKEIQS</sequence>
<evidence type="ECO:0000256" key="3">
    <source>
        <dbReference type="ARBA" id="ARBA00024909"/>
    </source>
</evidence>
<evidence type="ECO:0000313" key="8">
    <source>
        <dbReference type="Proteomes" id="UP001304243"/>
    </source>
</evidence>
<dbReference type="PANTHER" id="PTHR20982">
    <property type="entry name" value="RIBOSOME RECYCLING FACTOR"/>
    <property type="match status" value="1"/>
</dbReference>
<keyword evidence="8" id="KW-1185">Reference proteome</keyword>
<feature type="domain" description="Ribosome recycling factor" evidence="6">
    <location>
        <begin position="95"/>
        <end position="255"/>
    </location>
</feature>
<evidence type="ECO:0000256" key="4">
    <source>
        <dbReference type="SAM" id="Coils"/>
    </source>
</evidence>
<evidence type="ECO:0000256" key="5">
    <source>
        <dbReference type="SAM" id="MobiDB-lite"/>
    </source>
</evidence>
<dbReference type="PANTHER" id="PTHR20982:SF3">
    <property type="entry name" value="MITOCHONDRIAL RIBOSOME RECYCLING FACTOR PSEUDO 1"/>
    <property type="match status" value="1"/>
</dbReference>
<dbReference type="Gene3D" id="3.30.1360.40">
    <property type="match status" value="1"/>
</dbReference>
<dbReference type="Proteomes" id="UP001304243">
    <property type="component" value="Unassembled WGS sequence"/>
</dbReference>
<comment type="caution">
    <text evidence="7">The sequence shown here is derived from an EMBL/GenBank/DDBJ whole genome shotgun (WGS) entry which is preliminary data.</text>
</comment>
<dbReference type="RefSeq" id="XP_064681743.1">
    <property type="nucleotide sequence ID" value="XM_064822057.1"/>
</dbReference>
<evidence type="ECO:0000256" key="2">
    <source>
        <dbReference type="ARBA" id="ARBA00022917"/>
    </source>
</evidence>
<feature type="region of interest" description="Disordered" evidence="5">
    <location>
        <begin position="51"/>
        <end position="74"/>
    </location>
</feature>
<accession>A0AAN7I0I6</accession>
<evidence type="ECO:0000313" key="7">
    <source>
        <dbReference type="EMBL" id="KAK4515077.1"/>
    </source>
</evidence>
<keyword evidence="4" id="KW-0175">Coiled coil</keyword>
<comment type="similarity">
    <text evidence="1">Belongs to the RRF family.</text>
</comment>
<protein>
    <recommendedName>
        <fullName evidence="6">Ribosome recycling factor domain-containing protein</fullName>
    </recommendedName>
</protein>
<dbReference type="AlphaFoldDB" id="A0AAN7I0I6"/>
<dbReference type="InterPro" id="IPR002661">
    <property type="entry name" value="Ribosome_recyc_fac"/>
</dbReference>
<dbReference type="EMBL" id="JASEJX010000015">
    <property type="protein sequence ID" value="KAK4515077.1"/>
    <property type="molecule type" value="Genomic_DNA"/>
</dbReference>
<dbReference type="FunFam" id="3.30.1360.40:FF:000001">
    <property type="entry name" value="Ribosome-recycling factor"/>
    <property type="match status" value="1"/>
</dbReference>
<comment type="function">
    <text evidence="3">Necessary for protein synthesis in mitochondria. Functions as a ribosome recycling factor in mitochondria.</text>
</comment>
<evidence type="ECO:0000259" key="6">
    <source>
        <dbReference type="Pfam" id="PF01765"/>
    </source>
</evidence>
<dbReference type="Pfam" id="PF01765">
    <property type="entry name" value="RRF"/>
    <property type="match status" value="1"/>
</dbReference>
<feature type="coiled-coil region" evidence="4">
    <location>
        <begin position="219"/>
        <end position="246"/>
    </location>
</feature>
<reference evidence="7 8" key="1">
    <citation type="submission" date="2022-11" db="EMBL/GenBank/DDBJ databases">
        <title>Mucor velutinosus strain NIH1002 WGS.</title>
        <authorList>
            <person name="Subramanian P."/>
            <person name="Mullikin J.C."/>
            <person name="Segre J.A."/>
            <person name="Zelazny A.M."/>
        </authorList>
    </citation>
    <scope>NUCLEOTIDE SEQUENCE [LARGE SCALE GENOMIC DNA]</scope>
    <source>
        <strain evidence="7 8">NIH1002</strain>
    </source>
</reference>
<dbReference type="GeneID" id="89946389"/>
<organism evidence="7 8">
    <name type="scientific">Mucor velutinosus</name>
    <dbReference type="NCBI Taxonomy" id="708070"/>
    <lineage>
        <taxon>Eukaryota</taxon>
        <taxon>Fungi</taxon>
        <taxon>Fungi incertae sedis</taxon>
        <taxon>Mucoromycota</taxon>
        <taxon>Mucoromycotina</taxon>
        <taxon>Mucoromycetes</taxon>
        <taxon>Mucorales</taxon>
        <taxon>Mucorineae</taxon>
        <taxon>Mucoraceae</taxon>
        <taxon>Mucor</taxon>
    </lineage>
</organism>
<dbReference type="InterPro" id="IPR036191">
    <property type="entry name" value="RRF_sf"/>
</dbReference>
<dbReference type="GO" id="GO:0043023">
    <property type="term" value="F:ribosomal large subunit binding"/>
    <property type="evidence" value="ECO:0007669"/>
    <property type="project" value="TreeGrafter"/>
</dbReference>
<proteinExistence type="inferred from homology"/>
<evidence type="ECO:0000256" key="1">
    <source>
        <dbReference type="ARBA" id="ARBA00005912"/>
    </source>
</evidence>
<gene>
    <name evidence="7" type="ORF">ATC70_002687</name>
</gene>
<dbReference type="Gene3D" id="1.10.132.20">
    <property type="entry name" value="Ribosome-recycling factor"/>
    <property type="match status" value="1"/>
</dbReference>
<dbReference type="InterPro" id="IPR023584">
    <property type="entry name" value="Ribosome_recyc_fac_dom"/>
</dbReference>
<name>A0AAN7I0I6_9FUNG</name>
<dbReference type="GO" id="GO:0006412">
    <property type="term" value="P:translation"/>
    <property type="evidence" value="ECO:0007669"/>
    <property type="project" value="UniProtKB-KW"/>
</dbReference>
<keyword evidence="2" id="KW-0648">Protein biosynthesis</keyword>
<dbReference type="GO" id="GO:0005739">
    <property type="term" value="C:mitochondrion"/>
    <property type="evidence" value="ECO:0007669"/>
    <property type="project" value="TreeGrafter"/>
</dbReference>
<dbReference type="SUPFAM" id="SSF55194">
    <property type="entry name" value="Ribosome recycling factor, RRF"/>
    <property type="match status" value="1"/>
</dbReference>